<dbReference type="EMBL" id="GBRH01176894">
    <property type="protein sequence ID" value="JAE21002.1"/>
    <property type="molecule type" value="Transcribed_RNA"/>
</dbReference>
<evidence type="ECO:0000313" key="2">
    <source>
        <dbReference type="EMBL" id="JAE21002.1"/>
    </source>
</evidence>
<sequence>MTPAPPRSRGGRARRELPGAGAGCGPRRRRGERRWGWAMGGGGVRRRKRSREGTEAGVCLALFPRCFPPRLLFPASRSRPRLAFLSADAA</sequence>
<organism evidence="2">
    <name type="scientific">Arundo donax</name>
    <name type="common">Giant reed</name>
    <name type="synonym">Donax arundinaceus</name>
    <dbReference type="NCBI Taxonomy" id="35708"/>
    <lineage>
        <taxon>Eukaryota</taxon>
        <taxon>Viridiplantae</taxon>
        <taxon>Streptophyta</taxon>
        <taxon>Embryophyta</taxon>
        <taxon>Tracheophyta</taxon>
        <taxon>Spermatophyta</taxon>
        <taxon>Magnoliopsida</taxon>
        <taxon>Liliopsida</taxon>
        <taxon>Poales</taxon>
        <taxon>Poaceae</taxon>
        <taxon>PACMAD clade</taxon>
        <taxon>Arundinoideae</taxon>
        <taxon>Arundineae</taxon>
        <taxon>Arundo</taxon>
    </lineage>
</organism>
<protein>
    <submittedName>
        <fullName evidence="2">Uncharacterized protein</fullName>
    </submittedName>
</protein>
<reference evidence="2" key="1">
    <citation type="submission" date="2014-09" db="EMBL/GenBank/DDBJ databases">
        <authorList>
            <person name="Magalhaes I.L.F."/>
            <person name="Oliveira U."/>
            <person name="Santos F.R."/>
            <person name="Vidigal T.H.D.A."/>
            <person name="Brescovit A.D."/>
            <person name="Santos A.J."/>
        </authorList>
    </citation>
    <scope>NUCLEOTIDE SEQUENCE</scope>
    <source>
        <tissue evidence="2">Shoot tissue taken approximately 20 cm above the soil surface</tissue>
    </source>
</reference>
<feature type="region of interest" description="Disordered" evidence="1">
    <location>
        <begin position="1"/>
        <end position="51"/>
    </location>
</feature>
<evidence type="ECO:0000256" key="1">
    <source>
        <dbReference type="SAM" id="MobiDB-lite"/>
    </source>
</evidence>
<name>A0A0A9G945_ARUDO</name>
<dbReference type="AlphaFoldDB" id="A0A0A9G945"/>
<accession>A0A0A9G945</accession>
<proteinExistence type="predicted"/>
<reference evidence="2" key="2">
    <citation type="journal article" date="2015" name="Data Brief">
        <title>Shoot transcriptome of the giant reed, Arundo donax.</title>
        <authorList>
            <person name="Barrero R.A."/>
            <person name="Guerrero F.D."/>
            <person name="Moolhuijzen P."/>
            <person name="Goolsby J.A."/>
            <person name="Tidwell J."/>
            <person name="Bellgard S.E."/>
            <person name="Bellgard M.I."/>
        </authorList>
    </citation>
    <scope>NUCLEOTIDE SEQUENCE</scope>
    <source>
        <tissue evidence="2">Shoot tissue taken approximately 20 cm above the soil surface</tissue>
    </source>
</reference>